<organism evidence="4 5">
    <name type="scientific">Thiobacillus denitrificans (strain ATCC 25259 / T1)</name>
    <dbReference type="NCBI Taxonomy" id="292415"/>
    <lineage>
        <taxon>Bacteria</taxon>
        <taxon>Pseudomonadati</taxon>
        <taxon>Pseudomonadota</taxon>
        <taxon>Betaproteobacteria</taxon>
        <taxon>Nitrosomonadales</taxon>
        <taxon>Thiobacillaceae</taxon>
        <taxon>Thiobacillus</taxon>
    </lineage>
</organism>
<keyword evidence="2" id="KW-0732">Signal</keyword>
<dbReference type="OrthoDB" id="6399769at2"/>
<dbReference type="STRING" id="292415.Tbd_0352"/>
<evidence type="ECO:0000313" key="4">
    <source>
        <dbReference type="EMBL" id="AAZ96305.1"/>
    </source>
</evidence>
<dbReference type="KEGG" id="tbd:Tbd_0352"/>
<evidence type="ECO:0000256" key="1">
    <source>
        <dbReference type="SAM" id="Phobius"/>
    </source>
</evidence>
<feature type="chain" id="PRO_5004229049" description="Ice-binding protein C-terminal domain-containing protein" evidence="2">
    <location>
        <begin position="22"/>
        <end position="285"/>
    </location>
</feature>
<dbReference type="RefSeq" id="WP_011310865.1">
    <property type="nucleotide sequence ID" value="NC_007404.1"/>
</dbReference>
<name>Q3SLU8_THIDA</name>
<sequence>MNFKLNALVAAALLASGSAHAITATDDVATGNAYLLLTVLDANYNGGVGRSYTRSLEVAMNEFGTGNRTTGGFTTNVDSLGSSNQTWSTGALWGTFTAGMDAATIAGLQWDVTALDGFGTSSADQKRVLTTSATNLVDAQAAAGVATNNTELTFAVINQDVYWDAAIGAMGTDTEIIVDDTSSMAFAISAAVHSTNFSGKTPDFSTVGNVGDSMGFYYLTRSGSSNTAEATAVAYGVNGDATFTFAADGSLTFAPTVAAVPEASTYGMILAGLGLVGFMARRRVA</sequence>
<reference evidence="4 5" key="1">
    <citation type="journal article" date="2006" name="J. Bacteriol.">
        <title>The genome sequence of the obligately chemolithoautotrophic, facultatively anaerobic bacterium Thiobacillus denitrificans.</title>
        <authorList>
            <person name="Beller H.R."/>
            <person name="Chain P.S."/>
            <person name="Letain T.E."/>
            <person name="Chakicherla A."/>
            <person name="Larimer F.W."/>
            <person name="Richardson P.M."/>
            <person name="Coleman M.A."/>
            <person name="Wood A.P."/>
            <person name="Kelly D.P."/>
        </authorList>
    </citation>
    <scope>NUCLEOTIDE SEQUENCE [LARGE SCALE GENOMIC DNA]</scope>
    <source>
        <strain evidence="4 5">ATCC 25259</strain>
    </source>
</reference>
<protein>
    <recommendedName>
        <fullName evidence="3">Ice-binding protein C-terminal domain-containing protein</fullName>
    </recommendedName>
</protein>
<dbReference type="EMBL" id="CP000116">
    <property type="protein sequence ID" value="AAZ96305.1"/>
    <property type="molecule type" value="Genomic_DNA"/>
</dbReference>
<dbReference type="AlphaFoldDB" id="Q3SLU8"/>
<gene>
    <name evidence="4" type="ordered locus">Tbd_0352</name>
</gene>
<feature type="domain" description="Ice-binding protein C-terminal" evidence="3">
    <location>
        <begin position="259"/>
        <end position="283"/>
    </location>
</feature>
<proteinExistence type="predicted"/>
<accession>Q3SLU8</accession>
<keyword evidence="1" id="KW-0472">Membrane</keyword>
<keyword evidence="1" id="KW-0812">Transmembrane</keyword>
<evidence type="ECO:0000259" key="3">
    <source>
        <dbReference type="Pfam" id="PF07589"/>
    </source>
</evidence>
<feature type="signal peptide" evidence="2">
    <location>
        <begin position="1"/>
        <end position="21"/>
    </location>
</feature>
<dbReference type="Pfam" id="PF07589">
    <property type="entry name" value="PEP-CTERM"/>
    <property type="match status" value="1"/>
</dbReference>
<keyword evidence="1" id="KW-1133">Transmembrane helix</keyword>
<dbReference type="HOGENOM" id="CLU_976404_0_0_4"/>
<feature type="transmembrane region" description="Helical" evidence="1">
    <location>
        <begin position="263"/>
        <end position="280"/>
    </location>
</feature>
<evidence type="ECO:0000313" key="5">
    <source>
        <dbReference type="Proteomes" id="UP000008291"/>
    </source>
</evidence>
<dbReference type="InterPro" id="IPR013424">
    <property type="entry name" value="Ice-binding_C"/>
</dbReference>
<dbReference type="Proteomes" id="UP000008291">
    <property type="component" value="Chromosome"/>
</dbReference>
<keyword evidence="5" id="KW-1185">Reference proteome</keyword>
<evidence type="ECO:0000256" key="2">
    <source>
        <dbReference type="SAM" id="SignalP"/>
    </source>
</evidence>